<proteinExistence type="predicted"/>
<evidence type="ECO:0000313" key="2">
    <source>
        <dbReference type="Proteomes" id="UP000011509"/>
    </source>
</evidence>
<comment type="caution">
    <text evidence="1">The sequence shown here is derived from an EMBL/GenBank/DDBJ whole genome shotgun (WGS) entry which is preliminary data.</text>
</comment>
<accession>M0E939</accession>
<sequence length="101" mass="10907">MDDNQVERAACDVVEELAVDLTGVGTSGSRNDLRVLFDVPDAKPVEVFAGLLQLPATVLIGCRDASIDSRGFGSGFAHVFEDTSSDYTTGGFMRKSEYHYV</sequence>
<dbReference type="EMBL" id="AOJL01000062">
    <property type="protein sequence ID" value="ELZ43402.1"/>
    <property type="molecule type" value="Genomic_DNA"/>
</dbReference>
<organism evidence="1 2">
    <name type="scientific">Halorubrum coriense DSM 10284</name>
    <dbReference type="NCBI Taxonomy" id="1227466"/>
    <lineage>
        <taxon>Archaea</taxon>
        <taxon>Methanobacteriati</taxon>
        <taxon>Methanobacteriota</taxon>
        <taxon>Stenosarchaea group</taxon>
        <taxon>Halobacteria</taxon>
        <taxon>Halobacteriales</taxon>
        <taxon>Haloferacaceae</taxon>
        <taxon>Halorubrum</taxon>
    </lineage>
</organism>
<dbReference type="AlphaFoldDB" id="M0E939"/>
<protein>
    <submittedName>
        <fullName evidence="1">Uncharacterized protein</fullName>
    </submittedName>
</protein>
<reference evidence="1 2" key="1">
    <citation type="journal article" date="2014" name="PLoS Genet.">
        <title>Phylogenetically driven sequencing of extremely halophilic archaea reveals strategies for static and dynamic osmo-response.</title>
        <authorList>
            <person name="Becker E.A."/>
            <person name="Seitzer P.M."/>
            <person name="Tritt A."/>
            <person name="Larsen D."/>
            <person name="Krusor M."/>
            <person name="Yao A.I."/>
            <person name="Wu D."/>
            <person name="Madern D."/>
            <person name="Eisen J.A."/>
            <person name="Darling A.E."/>
            <person name="Facciotti M.T."/>
        </authorList>
    </citation>
    <scope>NUCLEOTIDE SEQUENCE [LARGE SCALE GENOMIC DNA]</scope>
    <source>
        <strain evidence="1 2">DSM 10284</strain>
    </source>
</reference>
<keyword evidence="2" id="KW-1185">Reference proteome</keyword>
<gene>
    <name evidence="1" type="ORF">C464_16787</name>
</gene>
<name>M0E939_9EURY</name>
<evidence type="ECO:0000313" key="1">
    <source>
        <dbReference type="EMBL" id="ELZ43402.1"/>
    </source>
</evidence>
<dbReference type="Proteomes" id="UP000011509">
    <property type="component" value="Unassembled WGS sequence"/>
</dbReference>